<name>A0A9P0M4Z8_ACAOB</name>
<sequence>MMPPCRPGLVPFIFPCTGIPSRHHDSLAGGLLELESQINVASSPGLSSAAQRTYGPPCTTLDSGNTAADDLNTLDNDIQQQQQASGSQSSQQQQQHPKTAATLSLDQHYSYIISSNDRKQHQVEGSHCGPITNQKTRISGTLRKNRKTVPKNIISQKFKRDQIAGKESEGVKIMKWCGREELQPERPRTPKRYHTLTVGETENKMRRKCVGCYKLLRRTMNSREADKKMMSVTVSGQNIEELQENIKIVLDESYNQRSLPSEMSSNFQITQPAKLFFCDHIDHMRTK</sequence>
<organism evidence="2 3">
    <name type="scientific">Acanthoscelides obtectus</name>
    <name type="common">Bean weevil</name>
    <name type="synonym">Bruchus obtectus</name>
    <dbReference type="NCBI Taxonomy" id="200917"/>
    <lineage>
        <taxon>Eukaryota</taxon>
        <taxon>Metazoa</taxon>
        <taxon>Ecdysozoa</taxon>
        <taxon>Arthropoda</taxon>
        <taxon>Hexapoda</taxon>
        <taxon>Insecta</taxon>
        <taxon>Pterygota</taxon>
        <taxon>Neoptera</taxon>
        <taxon>Endopterygota</taxon>
        <taxon>Coleoptera</taxon>
        <taxon>Polyphaga</taxon>
        <taxon>Cucujiformia</taxon>
        <taxon>Chrysomeloidea</taxon>
        <taxon>Chrysomelidae</taxon>
        <taxon>Bruchinae</taxon>
        <taxon>Bruchini</taxon>
        <taxon>Acanthoscelides</taxon>
    </lineage>
</organism>
<proteinExistence type="predicted"/>
<accession>A0A9P0M4Z8</accession>
<dbReference type="AlphaFoldDB" id="A0A9P0M4Z8"/>
<reference evidence="2" key="1">
    <citation type="submission" date="2022-03" db="EMBL/GenBank/DDBJ databases">
        <authorList>
            <person name="Sayadi A."/>
        </authorList>
    </citation>
    <scope>NUCLEOTIDE SEQUENCE</scope>
</reference>
<dbReference type="EMBL" id="CAKOFQ010007850">
    <property type="protein sequence ID" value="CAH2009050.1"/>
    <property type="molecule type" value="Genomic_DNA"/>
</dbReference>
<evidence type="ECO:0000313" key="2">
    <source>
        <dbReference type="EMBL" id="CAH2009050.1"/>
    </source>
</evidence>
<protein>
    <submittedName>
        <fullName evidence="2">Uncharacterized protein</fullName>
    </submittedName>
</protein>
<evidence type="ECO:0000313" key="3">
    <source>
        <dbReference type="Proteomes" id="UP001152888"/>
    </source>
</evidence>
<feature type="compositionally biased region" description="Low complexity" evidence="1">
    <location>
        <begin position="79"/>
        <end position="95"/>
    </location>
</feature>
<keyword evidence="3" id="KW-1185">Reference proteome</keyword>
<feature type="region of interest" description="Disordered" evidence="1">
    <location>
        <begin position="79"/>
        <end position="100"/>
    </location>
</feature>
<gene>
    <name evidence="2" type="ORF">ACAOBT_LOCUS30591</name>
</gene>
<evidence type="ECO:0000256" key="1">
    <source>
        <dbReference type="SAM" id="MobiDB-lite"/>
    </source>
</evidence>
<dbReference type="Proteomes" id="UP001152888">
    <property type="component" value="Unassembled WGS sequence"/>
</dbReference>
<comment type="caution">
    <text evidence="2">The sequence shown here is derived from an EMBL/GenBank/DDBJ whole genome shotgun (WGS) entry which is preliminary data.</text>
</comment>